<dbReference type="InterPro" id="IPR050952">
    <property type="entry name" value="TRIM-NHL_E3_ligases"/>
</dbReference>
<dbReference type="InterPro" id="IPR011042">
    <property type="entry name" value="6-blade_b-propeller_TolB-like"/>
</dbReference>
<name>A0A6S6R549_9FIRM</name>
<dbReference type="AlphaFoldDB" id="A0A6S6R549"/>
<evidence type="ECO:0000313" key="2">
    <source>
        <dbReference type="EMBL" id="BCJ94540.1"/>
    </source>
</evidence>
<dbReference type="CDD" id="cd05819">
    <property type="entry name" value="NHL"/>
    <property type="match status" value="1"/>
</dbReference>
<sequence>MKYKRKKYKKLYGYLTFVLALILSASTTVSADSALPYETYNFDYWEYVYYTPAAYVPESSLSGIDLGVGSLSNPQDLFVAADGKIYIADTGNNRILILNSDLTLYKVMENFDNNGSPDTFLNPYGVFVTGQNVIYVADMDHNRIIALHENGELIRIINNPVSEVLPDNFVFIPMKVTVDYANRVYVIVKNMFQGIMAFDENGSFTGFTGTIKVAISTYDKIWRRLSTKAQRARQVQFIPTEFTGVDMAPDGFVYATNIDTKGVQSVRRLNPKGQDVIKKKDGSLSGDLWYRLAGDYSGASRIVDIAYRDNGIYSIIDQTRGRIFTYDHEGNILYIFGGRGSQKGTFKNPVAIEAIGDVIMVLDAGRGEIMTFTAAEYGRLINEAVSLRFRGDESAAVEIWKKVLLLDENFELAYVGIGKSYLAAGENKMAMKYLKLGMDRTYYSIAFKRYRDDILKENLGSILTIGTLLFVGTGIILKIKRKGGTEHE</sequence>
<accession>A0A6S6R549</accession>
<evidence type="ECO:0000313" key="3">
    <source>
        <dbReference type="Proteomes" id="UP000515561"/>
    </source>
</evidence>
<dbReference type="KEGG" id="acel:acsn021_21090"/>
<dbReference type="InterPro" id="IPR001258">
    <property type="entry name" value="NHL_repeat"/>
</dbReference>
<proteinExistence type="predicted"/>
<dbReference type="Pfam" id="PF01436">
    <property type="entry name" value="NHL"/>
    <property type="match status" value="1"/>
</dbReference>
<keyword evidence="1" id="KW-0677">Repeat</keyword>
<gene>
    <name evidence="2" type="ORF">acsn021_21090</name>
</gene>
<dbReference type="PANTHER" id="PTHR24104">
    <property type="entry name" value="E3 UBIQUITIN-PROTEIN LIGASE NHLRC1-RELATED"/>
    <property type="match status" value="1"/>
</dbReference>
<dbReference type="SUPFAM" id="SSF101898">
    <property type="entry name" value="NHL repeat"/>
    <property type="match status" value="1"/>
</dbReference>
<dbReference type="EMBL" id="AP023367">
    <property type="protein sequence ID" value="BCJ94540.1"/>
    <property type="molecule type" value="Genomic_DNA"/>
</dbReference>
<dbReference type="PANTHER" id="PTHR24104:SF25">
    <property type="entry name" value="PROTEIN LIN-41"/>
    <property type="match status" value="1"/>
</dbReference>
<protein>
    <submittedName>
        <fullName evidence="2">Uncharacterized protein</fullName>
    </submittedName>
</protein>
<reference evidence="2 3" key="1">
    <citation type="journal article" date="2016" name="Int. J. Syst. Evol. Microbiol.">
        <title>Descriptions of Anaerotaenia torta gen. nov., sp. nov. and Anaerocolumna cellulosilytica gen. nov., sp. nov. isolated from a methanogenic reactor of cattle waste.</title>
        <authorList>
            <person name="Uek A."/>
            <person name="Ohtaki Y."/>
            <person name="Kaku N."/>
            <person name="Ueki K."/>
        </authorList>
    </citation>
    <scope>NUCLEOTIDE SEQUENCE [LARGE SCALE GENOMIC DNA]</scope>
    <source>
        <strain evidence="2 3">SN021</strain>
    </source>
</reference>
<dbReference type="Proteomes" id="UP000515561">
    <property type="component" value="Chromosome"/>
</dbReference>
<dbReference type="GO" id="GO:0008270">
    <property type="term" value="F:zinc ion binding"/>
    <property type="evidence" value="ECO:0007669"/>
    <property type="project" value="UniProtKB-KW"/>
</dbReference>
<dbReference type="RefSeq" id="WP_184089841.1">
    <property type="nucleotide sequence ID" value="NZ_AP023367.1"/>
</dbReference>
<dbReference type="SUPFAM" id="SSF48452">
    <property type="entry name" value="TPR-like"/>
    <property type="match status" value="1"/>
</dbReference>
<keyword evidence="3" id="KW-1185">Reference proteome</keyword>
<dbReference type="InterPro" id="IPR011990">
    <property type="entry name" value="TPR-like_helical_dom_sf"/>
</dbReference>
<dbReference type="Gene3D" id="2.120.10.30">
    <property type="entry name" value="TolB, C-terminal domain"/>
    <property type="match status" value="2"/>
</dbReference>
<organism evidence="2 3">
    <name type="scientific">Anaerocolumna cellulosilytica</name>
    <dbReference type="NCBI Taxonomy" id="433286"/>
    <lineage>
        <taxon>Bacteria</taxon>
        <taxon>Bacillati</taxon>
        <taxon>Bacillota</taxon>
        <taxon>Clostridia</taxon>
        <taxon>Lachnospirales</taxon>
        <taxon>Lachnospiraceae</taxon>
        <taxon>Anaerocolumna</taxon>
    </lineage>
</organism>
<evidence type="ECO:0000256" key="1">
    <source>
        <dbReference type="ARBA" id="ARBA00022737"/>
    </source>
</evidence>
<dbReference type="PROSITE" id="PS51125">
    <property type="entry name" value="NHL"/>
    <property type="match status" value="1"/>
</dbReference>